<gene>
    <name evidence="1" type="ORF">CDEB00056_LOCUS11966</name>
</gene>
<name>A0A7S3VAA6_9STRA</name>
<organism evidence="1">
    <name type="scientific">Chaetoceros debilis</name>
    <dbReference type="NCBI Taxonomy" id="122233"/>
    <lineage>
        <taxon>Eukaryota</taxon>
        <taxon>Sar</taxon>
        <taxon>Stramenopiles</taxon>
        <taxon>Ochrophyta</taxon>
        <taxon>Bacillariophyta</taxon>
        <taxon>Coscinodiscophyceae</taxon>
        <taxon>Chaetocerotophycidae</taxon>
        <taxon>Chaetocerotales</taxon>
        <taxon>Chaetocerotaceae</taxon>
        <taxon>Chaetoceros</taxon>
    </lineage>
</organism>
<evidence type="ECO:0000313" key="1">
    <source>
        <dbReference type="EMBL" id="CAE0467114.1"/>
    </source>
</evidence>
<sequence>MDFEPLDVSGPRTTTNRRTVRQILLAKENSYLVQVYANTKTIWKGEPSKWPSFTVSIKLAKALRRSSCLHSSDIGIVIECCKTRRLYHVSTSDHLDIKIESDGTRKGWFKRDIRGHSKIHVKVHTDMFQSGDTFRVIVAAMKRDTKPLNSIKDLLSNIDIFGASQIISVTSYALHIQQHFKSGKIVNVPDIQNAVIFYKDMAPRNEKLKVAITLLDERGVSCAQHLPHLPLVTDLLYEDGVPAPHVPYGKQVSGNIFDISKGPLFKKDCEPYLGDGFHAAEFTFSIEQVTYHHHGHDGFKIKVSTPSLTNVVVHPATMKEMVAVLSKPKKVSAQKVKETLHASSAKNGRSVMFVEHSNNTTTLGALAQMVQCVSKRKRDRDASNFTEETFEISEHSVKKTRRSNLLHENMIGEESSTMSGAGIPIPINAIATSYFCNGKCLCCNCGPLNNSNFFNPKEHDAGCKFVTGILVPFFGMIEPSILSDQVDVPTELPLITESKSFEETFAPSTASIEFIGINDIFKKTQDETLSYHFNPEININSNAGAGAASLVSIDSEDPYVLRFSIQGWSLAVTTKSK</sequence>
<reference evidence="1" key="1">
    <citation type="submission" date="2021-01" db="EMBL/GenBank/DDBJ databases">
        <authorList>
            <person name="Corre E."/>
            <person name="Pelletier E."/>
            <person name="Niang G."/>
            <person name="Scheremetjew M."/>
            <person name="Finn R."/>
            <person name="Kale V."/>
            <person name="Holt S."/>
            <person name="Cochrane G."/>
            <person name="Meng A."/>
            <person name="Brown T."/>
            <person name="Cohen L."/>
        </authorList>
    </citation>
    <scope>NUCLEOTIDE SEQUENCE</scope>
    <source>
        <strain evidence="1">MM31A-1</strain>
    </source>
</reference>
<proteinExistence type="predicted"/>
<dbReference type="EMBL" id="HBIO01015497">
    <property type="protein sequence ID" value="CAE0467114.1"/>
    <property type="molecule type" value="Transcribed_RNA"/>
</dbReference>
<accession>A0A7S3VAA6</accession>
<protein>
    <submittedName>
        <fullName evidence="1">Uncharacterized protein</fullName>
    </submittedName>
</protein>
<dbReference type="AlphaFoldDB" id="A0A7S3VAA6"/>